<dbReference type="Proteomes" id="UP000323653">
    <property type="component" value="Chromosome"/>
</dbReference>
<dbReference type="AlphaFoldDB" id="A0A5C0VE46"/>
<sequence length="101" mass="11757">MKKTETEQVNDILKALDTTEKQDAPLALQYRLANYSFEEQKPTPSLVWKYALASCILIFLALNMGVIKIYKQKQEEKNAYQTIVNDYEIGQTMLEKSENYE</sequence>
<keyword evidence="1" id="KW-0472">Membrane</keyword>
<organism evidence="2 3">
    <name type="scientific">Pedobacter aquae</name>
    <dbReference type="NCBI Taxonomy" id="2605747"/>
    <lineage>
        <taxon>Bacteria</taxon>
        <taxon>Pseudomonadati</taxon>
        <taxon>Bacteroidota</taxon>
        <taxon>Sphingobacteriia</taxon>
        <taxon>Sphingobacteriales</taxon>
        <taxon>Sphingobacteriaceae</taxon>
        <taxon>Pedobacter</taxon>
    </lineage>
</organism>
<keyword evidence="1" id="KW-0812">Transmembrane</keyword>
<evidence type="ECO:0000256" key="1">
    <source>
        <dbReference type="SAM" id="Phobius"/>
    </source>
</evidence>
<gene>
    <name evidence="2" type="ORF">FYC62_02830</name>
</gene>
<accession>A0A5C0VE46</accession>
<evidence type="ECO:0000313" key="2">
    <source>
        <dbReference type="EMBL" id="QEK50716.1"/>
    </source>
</evidence>
<proteinExistence type="predicted"/>
<protein>
    <submittedName>
        <fullName evidence="2">Uncharacterized protein</fullName>
    </submittedName>
</protein>
<name>A0A5C0VE46_9SPHI</name>
<keyword evidence="1" id="KW-1133">Transmembrane helix</keyword>
<dbReference type="EMBL" id="CP043329">
    <property type="protein sequence ID" value="QEK50716.1"/>
    <property type="molecule type" value="Genomic_DNA"/>
</dbReference>
<feature type="transmembrane region" description="Helical" evidence="1">
    <location>
        <begin position="47"/>
        <end position="67"/>
    </location>
</feature>
<evidence type="ECO:0000313" key="3">
    <source>
        <dbReference type="Proteomes" id="UP000323653"/>
    </source>
</evidence>
<dbReference type="RefSeq" id="WP_149073837.1">
    <property type="nucleotide sequence ID" value="NZ_CP043329.1"/>
</dbReference>
<keyword evidence="3" id="KW-1185">Reference proteome</keyword>
<dbReference type="KEGG" id="pej:FYC62_02830"/>
<reference evidence="2 3" key="1">
    <citation type="submission" date="2019-08" db="EMBL/GenBank/DDBJ databases">
        <title>Pedobacter sp. nov., isolated from Han river, South Korea.</title>
        <authorList>
            <person name="Lee D.-H."/>
            <person name="Kim Y.-S."/>
            <person name="Hwang E.-M."/>
            <person name="Le Tran T.C."/>
            <person name="Cha C.-J."/>
        </authorList>
    </citation>
    <scope>NUCLEOTIDE SEQUENCE [LARGE SCALE GENOMIC DNA]</scope>
    <source>
        <strain evidence="2 3">CJ43</strain>
    </source>
</reference>